<evidence type="ECO:0000313" key="7">
    <source>
        <dbReference type="Proteomes" id="UP000663873"/>
    </source>
</evidence>
<dbReference type="PANTHER" id="PTHR21354">
    <property type="entry name" value="ZINC FINGER PROTEIN 511"/>
    <property type="match status" value="1"/>
</dbReference>
<evidence type="ECO:0000313" key="5">
    <source>
        <dbReference type="EMBL" id="CAF4496093.1"/>
    </source>
</evidence>
<dbReference type="EMBL" id="CAJNYT010004481">
    <property type="protein sequence ID" value="CAF3666222.1"/>
    <property type="molecule type" value="Genomic_DNA"/>
</dbReference>
<organism evidence="2 6">
    <name type="scientific">Rotaria socialis</name>
    <dbReference type="NCBI Taxonomy" id="392032"/>
    <lineage>
        <taxon>Eukaryota</taxon>
        <taxon>Metazoa</taxon>
        <taxon>Spiralia</taxon>
        <taxon>Gnathifera</taxon>
        <taxon>Rotifera</taxon>
        <taxon>Eurotatoria</taxon>
        <taxon>Bdelloidea</taxon>
        <taxon>Philodinida</taxon>
        <taxon>Philodinidae</taxon>
        <taxon>Rotaria</taxon>
    </lineage>
</organism>
<reference evidence="2" key="1">
    <citation type="submission" date="2021-02" db="EMBL/GenBank/DDBJ databases">
        <authorList>
            <person name="Nowell W R."/>
        </authorList>
    </citation>
    <scope>NUCLEOTIDE SEQUENCE</scope>
</reference>
<evidence type="ECO:0000313" key="3">
    <source>
        <dbReference type="EMBL" id="CAF3666222.1"/>
    </source>
</evidence>
<dbReference type="EMBL" id="CAJOBR010000323">
    <property type="protein sequence ID" value="CAF4496093.1"/>
    <property type="molecule type" value="Genomic_DNA"/>
</dbReference>
<dbReference type="Proteomes" id="UP000663872">
    <property type="component" value="Unassembled WGS sequence"/>
</dbReference>
<dbReference type="Proteomes" id="UP000663825">
    <property type="component" value="Unassembled WGS sequence"/>
</dbReference>
<accession>A0A817V4M6</accession>
<evidence type="ECO:0000313" key="4">
    <source>
        <dbReference type="EMBL" id="CAF4152497.1"/>
    </source>
</evidence>
<keyword evidence="7" id="KW-1185">Reference proteome</keyword>
<dbReference type="PROSITE" id="PS00028">
    <property type="entry name" value="ZINC_FINGER_C2H2_1"/>
    <property type="match status" value="2"/>
</dbReference>
<feature type="domain" description="C2H2-type" evidence="1">
    <location>
        <begin position="57"/>
        <end position="78"/>
    </location>
</feature>
<dbReference type="Proteomes" id="UP000663873">
    <property type="component" value="Unassembled WGS sequence"/>
</dbReference>
<dbReference type="SMART" id="SM00355">
    <property type="entry name" value="ZnF_C2H2"/>
    <property type="match status" value="3"/>
</dbReference>
<dbReference type="EMBL" id="CAJOBP010000267">
    <property type="protein sequence ID" value="CAF4152497.1"/>
    <property type="molecule type" value="Genomic_DNA"/>
</dbReference>
<dbReference type="EMBL" id="CAJNXB010003769">
    <property type="protein sequence ID" value="CAF3337650.1"/>
    <property type="molecule type" value="Genomic_DNA"/>
</dbReference>
<dbReference type="InterPro" id="IPR039258">
    <property type="entry name" value="ZNF511"/>
</dbReference>
<evidence type="ECO:0000259" key="1">
    <source>
        <dbReference type="PROSITE" id="PS00028"/>
    </source>
</evidence>
<gene>
    <name evidence="3" type="ORF">GRG538_LOCUS26072</name>
    <name evidence="5" type="ORF">QYT958_LOCUS4283</name>
    <name evidence="2" type="ORF">TIS948_LOCUS22054</name>
    <name evidence="4" type="ORF">UJA718_LOCUS3557</name>
</gene>
<evidence type="ECO:0000313" key="2">
    <source>
        <dbReference type="EMBL" id="CAF3337650.1"/>
    </source>
</evidence>
<evidence type="ECO:0000313" key="6">
    <source>
        <dbReference type="Proteomes" id="UP000663825"/>
    </source>
</evidence>
<dbReference type="Proteomes" id="UP000663848">
    <property type="component" value="Unassembled WGS sequence"/>
</dbReference>
<dbReference type="AlphaFoldDB" id="A0A817V4M6"/>
<name>A0A817V4M6_9BILA</name>
<dbReference type="OrthoDB" id="18440at2759"/>
<protein>
    <recommendedName>
        <fullName evidence="1">C2H2-type domain-containing protein</fullName>
    </recommendedName>
</protein>
<feature type="domain" description="C2H2-type" evidence="1">
    <location>
        <begin position="89"/>
        <end position="112"/>
    </location>
</feature>
<proteinExistence type="predicted"/>
<sequence>MDIDNNNTSKRFRSDNSTINSSSTLFDDLFSCPFCTFNTHSQVDFEFHNHIHHQHLCSQCLHIFPSYFLMDIHMDEAHNSYSKVRSYRCLIESCAKLFPNIEQRLQHLNEEHDTKNRHLNDIFILFSSSPTNEIKSKEQDNKFGCDSQKTFIRNSRLRPRQFTDMHWDGDE</sequence>
<dbReference type="InterPro" id="IPR013087">
    <property type="entry name" value="Znf_C2H2_type"/>
</dbReference>
<comment type="caution">
    <text evidence="2">The sequence shown here is derived from an EMBL/GenBank/DDBJ whole genome shotgun (WGS) entry which is preliminary data.</text>
</comment>
<dbReference type="PANTHER" id="PTHR21354:SF0">
    <property type="entry name" value="ZINC FINGER PROTEIN 511"/>
    <property type="match status" value="1"/>
</dbReference>